<dbReference type="Proteomes" id="UP000799423">
    <property type="component" value="Unassembled WGS sequence"/>
</dbReference>
<protein>
    <recommendedName>
        <fullName evidence="6">MARVEL domain-containing protein</fullName>
    </recommendedName>
</protein>
<dbReference type="PANTHER" id="PTHR37451">
    <property type="entry name" value="MARVEL DOMAIN"/>
    <property type="match status" value="1"/>
</dbReference>
<gene>
    <name evidence="7" type="ORF">T440DRAFT_415462</name>
</gene>
<proteinExistence type="predicted"/>
<feature type="transmembrane region" description="Helical" evidence="5">
    <location>
        <begin position="43"/>
        <end position="66"/>
    </location>
</feature>
<feature type="transmembrane region" description="Helical" evidence="5">
    <location>
        <begin position="78"/>
        <end position="101"/>
    </location>
</feature>
<sequence>MKMNATHPLRALQVALSITILGLMIYVSSWWTRHWRQSAPSEVNFLIFTPAWSLASLIPLLLFPLRFSHLLATPSIRYGLLTLEALTMLYWFAGFIALAVFLNDRVCFGMVCDVARAGAGISALSWVVWAGSFGVGVWAVIKERRAGGMGGEKKVQMMQGV</sequence>
<dbReference type="Pfam" id="PF01284">
    <property type="entry name" value="MARVEL"/>
    <property type="match status" value="1"/>
</dbReference>
<dbReference type="GO" id="GO:0016020">
    <property type="term" value="C:membrane"/>
    <property type="evidence" value="ECO:0007669"/>
    <property type="project" value="UniProtKB-SubCell"/>
</dbReference>
<feature type="transmembrane region" description="Helical" evidence="5">
    <location>
        <begin position="121"/>
        <end position="141"/>
    </location>
</feature>
<feature type="transmembrane region" description="Helical" evidence="5">
    <location>
        <begin position="12"/>
        <end position="31"/>
    </location>
</feature>
<dbReference type="PANTHER" id="PTHR37451:SF1">
    <property type="entry name" value="MARVEL DOMAIN-CONTAINING PROTEIN"/>
    <property type="match status" value="1"/>
</dbReference>
<name>A0A6A7BIN1_9PLEO</name>
<evidence type="ECO:0000256" key="1">
    <source>
        <dbReference type="ARBA" id="ARBA00004141"/>
    </source>
</evidence>
<reference evidence="7" key="1">
    <citation type="submission" date="2020-01" db="EMBL/GenBank/DDBJ databases">
        <authorList>
            <consortium name="DOE Joint Genome Institute"/>
            <person name="Haridas S."/>
            <person name="Albert R."/>
            <person name="Binder M."/>
            <person name="Bloem J."/>
            <person name="Labutti K."/>
            <person name="Salamov A."/>
            <person name="Andreopoulos B."/>
            <person name="Baker S.E."/>
            <person name="Barry K."/>
            <person name="Bills G."/>
            <person name="Bluhm B.H."/>
            <person name="Cannon C."/>
            <person name="Castanera R."/>
            <person name="Culley D.E."/>
            <person name="Daum C."/>
            <person name="Ezra D."/>
            <person name="Gonzalez J.B."/>
            <person name="Henrissat B."/>
            <person name="Kuo A."/>
            <person name="Liang C."/>
            <person name="Lipzen A."/>
            <person name="Lutzoni F."/>
            <person name="Magnuson J."/>
            <person name="Mondo S."/>
            <person name="Nolan M."/>
            <person name="Ohm R."/>
            <person name="Pangilinan J."/>
            <person name="Park H.-J."/>
            <person name="Ramirez L."/>
            <person name="Alfaro M."/>
            <person name="Sun H."/>
            <person name="Tritt A."/>
            <person name="Yoshinaga Y."/>
            <person name="Zwiers L.-H."/>
            <person name="Turgeon B.G."/>
            <person name="Goodwin S.B."/>
            <person name="Spatafora J.W."/>
            <person name="Crous P.W."/>
            <person name="Grigoriev I.V."/>
        </authorList>
    </citation>
    <scope>NUCLEOTIDE SEQUENCE</scope>
    <source>
        <strain evidence="7">IPT5</strain>
    </source>
</reference>
<accession>A0A6A7BIN1</accession>
<comment type="subcellular location">
    <subcellularLocation>
        <location evidence="1">Membrane</location>
        <topology evidence="1">Multi-pass membrane protein</topology>
    </subcellularLocation>
</comment>
<keyword evidence="2 5" id="KW-0812">Transmembrane</keyword>
<evidence type="ECO:0000259" key="6">
    <source>
        <dbReference type="Pfam" id="PF01284"/>
    </source>
</evidence>
<keyword evidence="8" id="KW-1185">Reference proteome</keyword>
<evidence type="ECO:0000256" key="3">
    <source>
        <dbReference type="ARBA" id="ARBA00022989"/>
    </source>
</evidence>
<evidence type="ECO:0000256" key="2">
    <source>
        <dbReference type="ARBA" id="ARBA00022692"/>
    </source>
</evidence>
<feature type="domain" description="MARVEL" evidence="6">
    <location>
        <begin position="9"/>
        <end position="133"/>
    </location>
</feature>
<evidence type="ECO:0000256" key="4">
    <source>
        <dbReference type="ARBA" id="ARBA00023136"/>
    </source>
</evidence>
<dbReference type="EMBL" id="MU006291">
    <property type="protein sequence ID" value="KAF2855243.1"/>
    <property type="molecule type" value="Genomic_DNA"/>
</dbReference>
<keyword evidence="4 5" id="KW-0472">Membrane</keyword>
<organism evidence="7 8">
    <name type="scientific">Plenodomus tracheiphilus IPT5</name>
    <dbReference type="NCBI Taxonomy" id="1408161"/>
    <lineage>
        <taxon>Eukaryota</taxon>
        <taxon>Fungi</taxon>
        <taxon>Dikarya</taxon>
        <taxon>Ascomycota</taxon>
        <taxon>Pezizomycotina</taxon>
        <taxon>Dothideomycetes</taxon>
        <taxon>Pleosporomycetidae</taxon>
        <taxon>Pleosporales</taxon>
        <taxon>Pleosporineae</taxon>
        <taxon>Leptosphaeriaceae</taxon>
        <taxon>Plenodomus</taxon>
    </lineage>
</organism>
<dbReference type="OrthoDB" id="2117453at2759"/>
<keyword evidence="3 5" id="KW-1133">Transmembrane helix</keyword>
<dbReference type="InterPro" id="IPR008253">
    <property type="entry name" value="Marvel"/>
</dbReference>
<evidence type="ECO:0000313" key="8">
    <source>
        <dbReference type="Proteomes" id="UP000799423"/>
    </source>
</evidence>
<evidence type="ECO:0000256" key="5">
    <source>
        <dbReference type="SAM" id="Phobius"/>
    </source>
</evidence>
<evidence type="ECO:0000313" key="7">
    <source>
        <dbReference type="EMBL" id="KAF2855243.1"/>
    </source>
</evidence>
<dbReference type="AlphaFoldDB" id="A0A6A7BIN1"/>